<comment type="caution">
    <text evidence="1">The sequence shown here is derived from an EMBL/GenBank/DDBJ whole genome shotgun (WGS) entry which is preliminary data.</text>
</comment>
<organism evidence="1 4">
    <name type="scientific">Flavobacterium glycines</name>
    <dbReference type="NCBI Taxonomy" id="551990"/>
    <lineage>
        <taxon>Bacteria</taxon>
        <taxon>Pseudomonadati</taxon>
        <taxon>Bacteroidota</taxon>
        <taxon>Flavobacteriia</taxon>
        <taxon>Flavobacteriales</taxon>
        <taxon>Flavobacteriaceae</taxon>
        <taxon>Flavobacterium</taxon>
    </lineage>
</organism>
<accession>A0A511CAS7</accession>
<protein>
    <submittedName>
        <fullName evidence="1">Aspartyl-tRNA amidotransferase subunit B</fullName>
    </submittedName>
</protein>
<dbReference type="InterPro" id="IPR003789">
    <property type="entry name" value="Asn/Gln_tRNA_amidoTrase-B-like"/>
</dbReference>
<dbReference type="InterPro" id="IPR023168">
    <property type="entry name" value="GatB_Yqey_C_2"/>
</dbReference>
<dbReference type="AlphaFoldDB" id="A0A511CAS7"/>
<reference evidence="2 3" key="1">
    <citation type="submission" date="2016-10" db="EMBL/GenBank/DDBJ databases">
        <authorList>
            <person name="Varghese N."/>
            <person name="Submissions S."/>
        </authorList>
    </citation>
    <scope>NUCLEOTIDE SEQUENCE [LARGE SCALE GENOMIC DNA]</scope>
    <source>
        <strain evidence="2 3">Gm-149</strain>
    </source>
</reference>
<proteinExistence type="predicted"/>
<dbReference type="GO" id="GO:0016884">
    <property type="term" value="F:carbon-nitrogen ligase activity, with glutamine as amido-N-donor"/>
    <property type="evidence" value="ECO:0007669"/>
    <property type="project" value="InterPro"/>
</dbReference>
<dbReference type="EMBL" id="BJVF01000001">
    <property type="protein sequence ID" value="GEL09771.1"/>
    <property type="molecule type" value="Genomic_DNA"/>
</dbReference>
<dbReference type="Gene3D" id="1.10.10.410">
    <property type="match status" value="1"/>
</dbReference>
<dbReference type="EMBL" id="FNEO01000001">
    <property type="protein sequence ID" value="SDI94287.1"/>
    <property type="molecule type" value="Genomic_DNA"/>
</dbReference>
<evidence type="ECO:0000313" key="3">
    <source>
        <dbReference type="Proteomes" id="UP000182367"/>
    </source>
</evidence>
<evidence type="ECO:0000313" key="4">
    <source>
        <dbReference type="Proteomes" id="UP000321579"/>
    </source>
</evidence>
<dbReference type="SUPFAM" id="SSF89095">
    <property type="entry name" value="GatB/YqeY motif"/>
    <property type="match status" value="1"/>
</dbReference>
<dbReference type="PANTHER" id="PTHR28055">
    <property type="entry name" value="ALTERED INHERITANCE OF MITOCHONDRIA PROTEIN 41, MITOCHONDRIAL"/>
    <property type="match status" value="1"/>
</dbReference>
<evidence type="ECO:0000313" key="2">
    <source>
        <dbReference type="EMBL" id="SDI94287.1"/>
    </source>
</evidence>
<keyword evidence="1" id="KW-0808">Transferase</keyword>
<dbReference type="InterPro" id="IPR042184">
    <property type="entry name" value="YqeY/Aim41_N"/>
</dbReference>
<name>A0A511CAS7_9FLAO</name>
<dbReference type="Proteomes" id="UP000321579">
    <property type="component" value="Unassembled WGS sequence"/>
</dbReference>
<reference evidence="1 4" key="2">
    <citation type="submission" date="2019-07" db="EMBL/GenBank/DDBJ databases">
        <title>Whole genome shotgun sequence of Flavobacterium glycines NBRC 105008.</title>
        <authorList>
            <person name="Hosoyama A."/>
            <person name="Uohara A."/>
            <person name="Ohji S."/>
            <person name="Ichikawa N."/>
        </authorList>
    </citation>
    <scope>NUCLEOTIDE SEQUENCE [LARGE SCALE GENOMIC DNA]</scope>
    <source>
        <strain evidence="1 4">NBRC 105008</strain>
    </source>
</reference>
<keyword evidence="3" id="KW-1185">Reference proteome</keyword>
<gene>
    <name evidence="1" type="ORF">FGL01_05100</name>
    <name evidence="2" type="ORF">SAMN05192550_1216</name>
</gene>
<dbReference type="PANTHER" id="PTHR28055:SF1">
    <property type="entry name" value="ALTERED INHERITANCE OF MITOCHONDRIA PROTEIN 41, MITOCHONDRIAL"/>
    <property type="match status" value="1"/>
</dbReference>
<dbReference type="Pfam" id="PF09424">
    <property type="entry name" value="YqeY"/>
    <property type="match status" value="1"/>
</dbReference>
<sequence>MSNKALTLINKITPMSLSAKIMDEMKTAMKAKDTVALEALRAIKSELLLAQTSSGSKEEISAEEEIKLLQRLVKTRKESARIFTEQNRPDLVEPELAQVAVIEKFLPAQLSEAEIEAVIAKIIAETGASGIASMGKVMGLASAQLGGTAEGKVVSGIVKKLLV</sequence>
<dbReference type="Gene3D" id="1.10.1510.10">
    <property type="entry name" value="Uncharacterised protein YqeY/AIM41 PF09424, N-terminal domain"/>
    <property type="match status" value="1"/>
</dbReference>
<dbReference type="Proteomes" id="UP000182367">
    <property type="component" value="Unassembled WGS sequence"/>
</dbReference>
<dbReference type="InterPro" id="IPR019004">
    <property type="entry name" value="YqeY/Aim41"/>
</dbReference>
<evidence type="ECO:0000313" key="1">
    <source>
        <dbReference type="EMBL" id="GEL09771.1"/>
    </source>
</evidence>
<dbReference type="GO" id="GO:0016740">
    <property type="term" value="F:transferase activity"/>
    <property type="evidence" value="ECO:0007669"/>
    <property type="project" value="UniProtKB-KW"/>
</dbReference>